<reference evidence="2" key="1">
    <citation type="submission" date="2018-11" db="EMBL/GenBank/DDBJ databases">
        <authorList>
            <consortium name="Pathogen Informatics"/>
        </authorList>
    </citation>
    <scope>NUCLEOTIDE SEQUENCE</scope>
</reference>
<keyword evidence="3" id="KW-1185">Reference proteome</keyword>
<feature type="region of interest" description="Disordered" evidence="1">
    <location>
        <begin position="35"/>
        <end position="56"/>
    </location>
</feature>
<dbReference type="AlphaFoldDB" id="A0A3S5FE16"/>
<proteinExistence type="predicted"/>
<accession>A0A3S5FE16</accession>
<evidence type="ECO:0000313" key="3">
    <source>
        <dbReference type="Proteomes" id="UP000784294"/>
    </source>
</evidence>
<organism evidence="2 3">
    <name type="scientific">Protopolystoma xenopodis</name>
    <dbReference type="NCBI Taxonomy" id="117903"/>
    <lineage>
        <taxon>Eukaryota</taxon>
        <taxon>Metazoa</taxon>
        <taxon>Spiralia</taxon>
        <taxon>Lophotrochozoa</taxon>
        <taxon>Platyhelminthes</taxon>
        <taxon>Monogenea</taxon>
        <taxon>Polyopisthocotylea</taxon>
        <taxon>Polystomatidea</taxon>
        <taxon>Polystomatidae</taxon>
        <taxon>Protopolystoma</taxon>
    </lineage>
</organism>
<protein>
    <submittedName>
        <fullName evidence="2">Uncharacterized protein</fullName>
    </submittedName>
</protein>
<evidence type="ECO:0000313" key="2">
    <source>
        <dbReference type="EMBL" id="VEL22454.1"/>
    </source>
</evidence>
<gene>
    <name evidence="2" type="ORF">PXEA_LOCUS15894</name>
</gene>
<name>A0A3S5FE16_9PLAT</name>
<dbReference type="EMBL" id="CAAALY010056528">
    <property type="protein sequence ID" value="VEL22454.1"/>
    <property type="molecule type" value="Genomic_DNA"/>
</dbReference>
<dbReference type="Proteomes" id="UP000784294">
    <property type="component" value="Unassembled WGS sequence"/>
</dbReference>
<sequence length="72" mass="8160">MHVCVRERKPELLKRAKAKSRVVLLLVVAKTGRQDGQKTRRPWAGRYPGPGNNLGRPVDRLNPIDCLHYLGC</sequence>
<evidence type="ECO:0000256" key="1">
    <source>
        <dbReference type="SAM" id="MobiDB-lite"/>
    </source>
</evidence>
<comment type="caution">
    <text evidence="2">The sequence shown here is derived from an EMBL/GenBank/DDBJ whole genome shotgun (WGS) entry which is preliminary data.</text>
</comment>